<dbReference type="InterPro" id="IPR002123">
    <property type="entry name" value="Plipid/glycerol_acylTrfase"/>
</dbReference>
<dbReference type="RefSeq" id="WP_188358347.1">
    <property type="nucleotide sequence ID" value="NZ_BMDC01000001.1"/>
</dbReference>
<name>A0A917ILX1_9MICC</name>
<dbReference type="SUPFAM" id="SSF69593">
    <property type="entry name" value="Glycerol-3-phosphate (1)-acyltransferase"/>
    <property type="match status" value="1"/>
</dbReference>
<dbReference type="Pfam" id="PF01553">
    <property type="entry name" value="Acyltransferase"/>
    <property type="match status" value="1"/>
</dbReference>
<accession>A0A917ILX1</accession>
<dbReference type="GO" id="GO:0003841">
    <property type="term" value="F:1-acylglycerol-3-phosphate O-acyltransferase activity"/>
    <property type="evidence" value="ECO:0007669"/>
    <property type="project" value="TreeGrafter"/>
</dbReference>
<protein>
    <submittedName>
        <fullName evidence="4">1-acyl-sn-glycerol-3-phosphate acyltransferase</fullName>
    </submittedName>
</protein>
<dbReference type="Proteomes" id="UP000600171">
    <property type="component" value="Unassembled WGS sequence"/>
</dbReference>
<keyword evidence="1" id="KW-0808">Transferase</keyword>
<organism evidence="4 5">
    <name type="scientific">Rothia aerolata</name>
    <dbReference type="NCBI Taxonomy" id="1812262"/>
    <lineage>
        <taxon>Bacteria</taxon>
        <taxon>Bacillati</taxon>
        <taxon>Actinomycetota</taxon>
        <taxon>Actinomycetes</taxon>
        <taxon>Micrococcales</taxon>
        <taxon>Micrococcaceae</taxon>
        <taxon>Rothia</taxon>
    </lineage>
</organism>
<evidence type="ECO:0000313" key="5">
    <source>
        <dbReference type="Proteomes" id="UP000600171"/>
    </source>
</evidence>
<dbReference type="PANTHER" id="PTHR10434">
    <property type="entry name" value="1-ACYL-SN-GLYCEROL-3-PHOSPHATE ACYLTRANSFERASE"/>
    <property type="match status" value="1"/>
</dbReference>
<sequence length="247" mass="27005">MLYSTLKNSVVGPVLNRVYRHEVRGLEHLPASGAIIASNHRAFCDSVFLALALPRPIFFLAKSDYFTGRGLTGWARRWFFEAVGQLPMDRSGGEKSLKSLEAGAEKLRQGGLLGIYPEGTRAPDSRGYKAKIGVARLALTARVPVVPVGQVGTEKVQPIGSNAVRVRENGTKITVQTVFGKPLDFSAYYDRADDFEVLRRVADEIGAAVRQLAGQDYVPVYAGDVKKVMDERSVSVDRAIELVQPAE</sequence>
<dbReference type="EMBL" id="BMDC01000001">
    <property type="protein sequence ID" value="GGH56407.1"/>
    <property type="molecule type" value="Genomic_DNA"/>
</dbReference>
<dbReference type="CDD" id="cd07989">
    <property type="entry name" value="LPLAT_AGPAT-like"/>
    <property type="match status" value="1"/>
</dbReference>
<keyword evidence="2 4" id="KW-0012">Acyltransferase</keyword>
<dbReference type="AlphaFoldDB" id="A0A917ILX1"/>
<feature type="domain" description="Phospholipid/glycerol acyltransferase" evidence="3">
    <location>
        <begin position="34"/>
        <end position="153"/>
    </location>
</feature>
<evidence type="ECO:0000259" key="3">
    <source>
        <dbReference type="SMART" id="SM00563"/>
    </source>
</evidence>
<comment type="caution">
    <text evidence="4">The sequence shown here is derived from an EMBL/GenBank/DDBJ whole genome shotgun (WGS) entry which is preliminary data.</text>
</comment>
<evidence type="ECO:0000256" key="1">
    <source>
        <dbReference type="ARBA" id="ARBA00022679"/>
    </source>
</evidence>
<reference evidence="4 5" key="1">
    <citation type="journal article" date="2014" name="Int. J. Syst. Evol. Microbiol.">
        <title>Complete genome sequence of Corynebacterium casei LMG S-19264T (=DSM 44701T), isolated from a smear-ripened cheese.</title>
        <authorList>
            <consortium name="US DOE Joint Genome Institute (JGI-PGF)"/>
            <person name="Walter F."/>
            <person name="Albersmeier A."/>
            <person name="Kalinowski J."/>
            <person name="Ruckert C."/>
        </authorList>
    </citation>
    <scope>NUCLEOTIDE SEQUENCE [LARGE SCALE GENOMIC DNA]</scope>
    <source>
        <strain evidence="4 5">CCM 8669</strain>
    </source>
</reference>
<keyword evidence="5" id="KW-1185">Reference proteome</keyword>
<dbReference type="GO" id="GO:0005886">
    <property type="term" value="C:plasma membrane"/>
    <property type="evidence" value="ECO:0007669"/>
    <property type="project" value="TreeGrafter"/>
</dbReference>
<proteinExistence type="predicted"/>
<evidence type="ECO:0000256" key="2">
    <source>
        <dbReference type="ARBA" id="ARBA00023315"/>
    </source>
</evidence>
<dbReference type="SMART" id="SM00563">
    <property type="entry name" value="PlsC"/>
    <property type="match status" value="1"/>
</dbReference>
<evidence type="ECO:0000313" key="4">
    <source>
        <dbReference type="EMBL" id="GGH56407.1"/>
    </source>
</evidence>
<dbReference type="GO" id="GO:0006654">
    <property type="term" value="P:phosphatidic acid biosynthetic process"/>
    <property type="evidence" value="ECO:0007669"/>
    <property type="project" value="TreeGrafter"/>
</dbReference>
<dbReference type="PANTHER" id="PTHR10434:SF11">
    <property type="entry name" value="1-ACYL-SN-GLYCEROL-3-PHOSPHATE ACYLTRANSFERASE"/>
    <property type="match status" value="1"/>
</dbReference>
<gene>
    <name evidence="4" type="primary">plsC</name>
    <name evidence="4" type="ORF">GCM10007359_00470</name>
</gene>